<dbReference type="EnsemblMetazoa" id="XM_001607668">
    <property type="protein sequence ID" value="XP_001607718"/>
    <property type="gene ID" value="LOC100123936"/>
</dbReference>
<dbReference type="InterPro" id="IPR001810">
    <property type="entry name" value="F-box_dom"/>
</dbReference>
<feature type="domain" description="F-box" evidence="1">
    <location>
        <begin position="32"/>
        <end position="61"/>
    </location>
</feature>
<dbReference type="Gene3D" id="1.20.1280.50">
    <property type="match status" value="1"/>
</dbReference>
<dbReference type="GeneID" id="100123936"/>
<dbReference type="Proteomes" id="UP000002358">
    <property type="component" value="Chromosome 1"/>
</dbReference>
<evidence type="ECO:0000313" key="2">
    <source>
        <dbReference type="EnsemblMetazoa" id="XP_001607718"/>
    </source>
</evidence>
<dbReference type="KEGG" id="nvi:100123936"/>
<name>A0A7M7LJZ1_NASVI</name>
<dbReference type="CDD" id="cd09917">
    <property type="entry name" value="F-box_SF"/>
    <property type="match status" value="1"/>
</dbReference>
<dbReference type="InParanoid" id="A0A7M7LJZ1"/>
<dbReference type="Pfam" id="PF12937">
    <property type="entry name" value="F-box-like"/>
    <property type="match status" value="1"/>
</dbReference>
<sequence length="401" mass="45625">MWRKSMITMEIVQTKVKKAAVDDISAEAVLYDVLDQIFSYFTIKDLCRAATVCKSWQHIANLEISKRSDIESLIWPITHDSDVDDFHGDDGNDCTKSRFSKYRWHISDSMRSLPKLVLLFNDENETELRNIEQFFVYHWSRVKVGTKVGAIHSVAVFMNSTEIVTNSNLGVAITIPSTPKLKLAAYSPNDLEFQRHAKNSTISQLASQAVNSLISTEDSHNCFIIFKNEGPEIREDDLLHSRSFLTEFTSSLKQKCKPGSYSIWGGGVPLFITNVNSLGINSFVWFFIVRLSGPAFDSWSIVLNTDLSDVEKEEKLTRLKKKLHLKPDTIALAMTSSNRNETSEQRLSKTEIFRKIFPKISLIAIYEEDDFVQLGMNTIDCDINPQVEHTKSVAYLIMTTK</sequence>
<accession>A0A7M7LJZ1</accession>
<dbReference type="OrthoDB" id="7694540at2759"/>
<reference evidence="2" key="1">
    <citation type="submission" date="2021-01" db="UniProtKB">
        <authorList>
            <consortium name="EnsemblMetazoa"/>
        </authorList>
    </citation>
    <scope>IDENTIFICATION</scope>
</reference>
<organism evidence="2 3">
    <name type="scientific">Nasonia vitripennis</name>
    <name type="common">Parasitic wasp</name>
    <dbReference type="NCBI Taxonomy" id="7425"/>
    <lineage>
        <taxon>Eukaryota</taxon>
        <taxon>Metazoa</taxon>
        <taxon>Ecdysozoa</taxon>
        <taxon>Arthropoda</taxon>
        <taxon>Hexapoda</taxon>
        <taxon>Insecta</taxon>
        <taxon>Pterygota</taxon>
        <taxon>Neoptera</taxon>
        <taxon>Endopterygota</taxon>
        <taxon>Hymenoptera</taxon>
        <taxon>Apocrita</taxon>
        <taxon>Proctotrupomorpha</taxon>
        <taxon>Chalcidoidea</taxon>
        <taxon>Pteromalidae</taxon>
        <taxon>Pteromalinae</taxon>
        <taxon>Nasonia</taxon>
    </lineage>
</organism>
<protein>
    <recommendedName>
        <fullName evidence="1">F-box domain-containing protein</fullName>
    </recommendedName>
</protein>
<dbReference type="InterPro" id="IPR036047">
    <property type="entry name" value="F-box-like_dom_sf"/>
</dbReference>
<dbReference type="SUPFAM" id="SSF81383">
    <property type="entry name" value="F-box domain"/>
    <property type="match status" value="1"/>
</dbReference>
<evidence type="ECO:0000313" key="3">
    <source>
        <dbReference type="Proteomes" id="UP000002358"/>
    </source>
</evidence>
<dbReference type="AlphaFoldDB" id="A0A7M7LJZ1"/>
<keyword evidence="3" id="KW-1185">Reference proteome</keyword>
<dbReference type="RefSeq" id="XP_001607718.2">
    <property type="nucleotide sequence ID" value="XM_001607668.4"/>
</dbReference>
<evidence type="ECO:0000259" key="1">
    <source>
        <dbReference type="Pfam" id="PF12937"/>
    </source>
</evidence>
<proteinExistence type="predicted"/>